<protein>
    <submittedName>
        <fullName evidence="2">Uncharacterized protein</fullName>
    </submittedName>
</protein>
<proteinExistence type="predicted"/>
<feature type="region of interest" description="Disordered" evidence="1">
    <location>
        <begin position="24"/>
        <end position="50"/>
    </location>
</feature>
<accession>A0A0B7AZQ6</accession>
<dbReference type="EMBL" id="HACG01038647">
    <property type="protein sequence ID" value="CEK85512.1"/>
    <property type="molecule type" value="Transcribed_RNA"/>
</dbReference>
<dbReference type="EMBL" id="HACG01038646">
    <property type="protein sequence ID" value="CEK85511.1"/>
    <property type="molecule type" value="Transcribed_RNA"/>
</dbReference>
<name>A0A0B7AZQ6_9EUPU</name>
<gene>
    <name evidence="2" type="primary">ORF148604</name>
    <name evidence="3" type="synonym">ORF148608</name>
</gene>
<organism evidence="2">
    <name type="scientific">Arion vulgaris</name>
    <dbReference type="NCBI Taxonomy" id="1028688"/>
    <lineage>
        <taxon>Eukaryota</taxon>
        <taxon>Metazoa</taxon>
        <taxon>Spiralia</taxon>
        <taxon>Lophotrochozoa</taxon>
        <taxon>Mollusca</taxon>
        <taxon>Gastropoda</taxon>
        <taxon>Heterobranchia</taxon>
        <taxon>Euthyneura</taxon>
        <taxon>Panpulmonata</taxon>
        <taxon>Eupulmonata</taxon>
        <taxon>Stylommatophora</taxon>
        <taxon>Helicina</taxon>
        <taxon>Arionoidea</taxon>
        <taxon>Arionidae</taxon>
        <taxon>Arion</taxon>
    </lineage>
</organism>
<evidence type="ECO:0000256" key="1">
    <source>
        <dbReference type="SAM" id="MobiDB-lite"/>
    </source>
</evidence>
<evidence type="ECO:0000313" key="2">
    <source>
        <dbReference type="EMBL" id="CEK85511.1"/>
    </source>
</evidence>
<evidence type="ECO:0000313" key="3">
    <source>
        <dbReference type="EMBL" id="CEK85512.1"/>
    </source>
</evidence>
<sequence length="50" mass="5743">MRTQVRGRRCRWVGYDLAENSRVSQDRHLSGTRGKGREAGVINRPGDKLF</sequence>
<reference evidence="2" key="1">
    <citation type="submission" date="2014-12" db="EMBL/GenBank/DDBJ databases">
        <title>Insight into the proteome of Arion vulgaris.</title>
        <authorList>
            <person name="Aradska J."/>
            <person name="Bulat T."/>
            <person name="Smidak R."/>
            <person name="Sarate P."/>
            <person name="Gangsoo J."/>
            <person name="Sialana F."/>
            <person name="Bilban M."/>
            <person name="Lubec G."/>
        </authorList>
    </citation>
    <scope>NUCLEOTIDE SEQUENCE</scope>
    <source>
        <tissue evidence="2">Skin</tissue>
    </source>
</reference>
<dbReference type="AlphaFoldDB" id="A0A0B7AZQ6"/>